<dbReference type="OMA" id="RIDITCT"/>
<dbReference type="GO" id="GO:0046983">
    <property type="term" value="F:protein dimerization activity"/>
    <property type="evidence" value="ECO:0007669"/>
    <property type="project" value="InterPro"/>
</dbReference>
<comment type="function">
    <text evidence="6">Probable transcription factor.</text>
</comment>
<dbReference type="GO" id="GO:0003700">
    <property type="term" value="F:DNA-binding transcription factor activity"/>
    <property type="evidence" value="ECO:0007669"/>
    <property type="project" value="InterPro"/>
</dbReference>
<evidence type="ECO:0000256" key="5">
    <source>
        <dbReference type="ARBA" id="ARBA00023242"/>
    </source>
</evidence>
<dbReference type="Pfam" id="PF01486">
    <property type="entry name" value="K-box"/>
    <property type="match status" value="1"/>
</dbReference>
<evidence type="ECO:0000313" key="10">
    <source>
        <dbReference type="EnsemblPlants" id="ORUFI06G25880.1"/>
    </source>
</evidence>
<keyword evidence="4" id="KW-0804">Transcription</keyword>
<feature type="coiled-coil region" evidence="7">
    <location>
        <begin position="80"/>
        <end position="114"/>
    </location>
</feature>
<evidence type="ECO:0000256" key="3">
    <source>
        <dbReference type="ARBA" id="ARBA00023125"/>
    </source>
</evidence>
<dbReference type="GO" id="GO:0005634">
    <property type="term" value="C:nucleus"/>
    <property type="evidence" value="ECO:0007669"/>
    <property type="project" value="UniProtKB-SubCell"/>
</dbReference>
<evidence type="ECO:0000256" key="7">
    <source>
        <dbReference type="SAM" id="Coils"/>
    </source>
</evidence>
<dbReference type="Proteomes" id="UP000008022">
    <property type="component" value="Unassembled WGS sequence"/>
</dbReference>
<dbReference type="FunFam" id="3.40.1810.10:FF:000026">
    <property type="entry name" value="MADS-box transcription factor 29"/>
    <property type="match status" value="1"/>
</dbReference>
<feature type="domain" description="MADS-box" evidence="8">
    <location>
        <begin position="1"/>
        <end position="61"/>
    </location>
</feature>
<protein>
    <recommendedName>
        <fullName evidence="12">MADS-box domain-containing protein</fullName>
    </recommendedName>
</protein>
<dbReference type="InterPro" id="IPR036879">
    <property type="entry name" value="TF_MADSbox_sf"/>
</dbReference>
<dbReference type="GO" id="GO:0045944">
    <property type="term" value="P:positive regulation of transcription by RNA polymerase II"/>
    <property type="evidence" value="ECO:0007669"/>
    <property type="project" value="InterPro"/>
</dbReference>
<dbReference type="GO" id="GO:0000977">
    <property type="term" value="F:RNA polymerase II transcription regulatory region sequence-specific DNA binding"/>
    <property type="evidence" value="ECO:0007669"/>
    <property type="project" value="InterPro"/>
</dbReference>
<dbReference type="HOGENOM" id="CLU_053053_0_1_1"/>
<dbReference type="CDD" id="cd00265">
    <property type="entry name" value="MADS_MEF2_like"/>
    <property type="match status" value="1"/>
</dbReference>
<dbReference type="SMART" id="SM00432">
    <property type="entry name" value="MADS"/>
    <property type="match status" value="1"/>
</dbReference>
<proteinExistence type="predicted"/>
<dbReference type="SUPFAM" id="SSF55455">
    <property type="entry name" value="SRF-like"/>
    <property type="match status" value="1"/>
</dbReference>
<name>A0A0E0Q1D2_ORYRU</name>
<reference evidence="10" key="2">
    <citation type="submission" date="2015-06" db="UniProtKB">
        <authorList>
            <consortium name="EnsemblPlants"/>
        </authorList>
    </citation>
    <scope>IDENTIFICATION</scope>
</reference>
<dbReference type="eggNOG" id="KOG0014">
    <property type="taxonomic scope" value="Eukaryota"/>
</dbReference>
<dbReference type="PROSITE" id="PS50066">
    <property type="entry name" value="MADS_BOX_2"/>
    <property type="match status" value="1"/>
</dbReference>
<dbReference type="Pfam" id="PF00319">
    <property type="entry name" value="SRF-TF"/>
    <property type="match status" value="1"/>
</dbReference>
<organism evidence="10 11">
    <name type="scientific">Oryza rufipogon</name>
    <name type="common">Brownbeard rice</name>
    <name type="synonym">Asian wild rice</name>
    <dbReference type="NCBI Taxonomy" id="4529"/>
    <lineage>
        <taxon>Eukaryota</taxon>
        <taxon>Viridiplantae</taxon>
        <taxon>Streptophyta</taxon>
        <taxon>Embryophyta</taxon>
        <taxon>Tracheophyta</taxon>
        <taxon>Spermatophyta</taxon>
        <taxon>Magnoliopsida</taxon>
        <taxon>Liliopsida</taxon>
        <taxon>Poales</taxon>
        <taxon>Poaceae</taxon>
        <taxon>BOP clade</taxon>
        <taxon>Oryzoideae</taxon>
        <taxon>Oryzeae</taxon>
        <taxon>Oryzinae</taxon>
        <taxon>Oryza</taxon>
    </lineage>
</organism>
<dbReference type="InterPro" id="IPR002100">
    <property type="entry name" value="TF_MADSbox"/>
</dbReference>
<dbReference type="Gramene" id="ORUFI06G25880.1">
    <property type="protein sequence ID" value="ORUFI06G25880.1"/>
    <property type="gene ID" value="ORUFI06G25880"/>
</dbReference>
<dbReference type="AlphaFoldDB" id="A0A0E0Q1D2"/>
<evidence type="ECO:0000256" key="2">
    <source>
        <dbReference type="ARBA" id="ARBA00023015"/>
    </source>
</evidence>
<dbReference type="PRINTS" id="PR00404">
    <property type="entry name" value="MADSDOMAIN"/>
</dbReference>
<keyword evidence="11" id="KW-1185">Reference proteome</keyword>
<keyword evidence="5" id="KW-0539">Nucleus</keyword>
<dbReference type="InterPro" id="IPR050142">
    <property type="entry name" value="MADS-box/MEF2_TF"/>
</dbReference>
<keyword evidence="7" id="KW-0175">Coiled coil</keyword>
<keyword evidence="2" id="KW-0805">Transcription regulation</keyword>
<dbReference type="PANTHER" id="PTHR48019">
    <property type="entry name" value="SERUM RESPONSE FACTOR HOMOLOG"/>
    <property type="match status" value="1"/>
</dbReference>
<sequence length="278" mass="31483">MGRGKIEMKRIEDATRRQVTFSKRRAGFLKKANELAVLCDAQVGVVVFSDKGKLFDFCSPPVILMELFHRYEITTRNTRLQETNRDDEQMVMEITRLRNEIDQLEASLRRQTGEDLSSVSTVDELSQLQLQLESSLSKVHARKDELMSQQLEDMRRMVHYSLIVVAVVVFADECIRPCMSRTISCAAWGELQLWSSLPVGEQQMSENWHSENWQSPGSGEASAMEALTMLPPAAAATTAAEAFNCFFPEEEKGVAASSTLLQLWPQPHDGDQPDLRLW</sequence>
<accession>A0A0E0Q1D2</accession>
<dbReference type="EnsemblPlants" id="ORUFI06G25880.1">
    <property type="protein sequence ID" value="ORUFI06G25880.1"/>
    <property type="gene ID" value="ORUFI06G25880"/>
</dbReference>
<evidence type="ECO:0000259" key="8">
    <source>
        <dbReference type="PROSITE" id="PS50066"/>
    </source>
</evidence>
<dbReference type="InterPro" id="IPR002487">
    <property type="entry name" value="TF_Kbox"/>
</dbReference>
<feature type="domain" description="K-box" evidence="9">
    <location>
        <begin position="87"/>
        <end position="174"/>
    </location>
</feature>
<dbReference type="Gene3D" id="3.40.1810.10">
    <property type="entry name" value="Transcription factor, MADS-box"/>
    <property type="match status" value="1"/>
</dbReference>
<evidence type="ECO:0000313" key="11">
    <source>
        <dbReference type="Proteomes" id="UP000008022"/>
    </source>
</evidence>
<keyword evidence="3" id="KW-0238">DNA-binding</keyword>
<dbReference type="InterPro" id="IPR033896">
    <property type="entry name" value="MEF2-like_N"/>
</dbReference>
<dbReference type="PROSITE" id="PS51297">
    <property type="entry name" value="K_BOX"/>
    <property type="match status" value="1"/>
</dbReference>
<evidence type="ECO:0000256" key="4">
    <source>
        <dbReference type="ARBA" id="ARBA00023163"/>
    </source>
</evidence>
<evidence type="ECO:0008006" key="12">
    <source>
        <dbReference type="Google" id="ProtNLM"/>
    </source>
</evidence>
<comment type="subcellular location">
    <subcellularLocation>
        <location evidence="1">Nucleus</location>
    </subcellularLocation>
</comment>
<evidence type="ECO:0000256" key="1">
    <source>
        <dbReference type="ARBA" id="ARBA00004123"/>
    </source>
</evidence>
<reference evidence="11" key="1">
    <citation type="submission" date="2013-06" db="EMBL/GenBank/DDBJ databases">
        <authorList>
            <person name="Zhao Q."/>
        </authorList>
    </citation>
    <scope>NUCLEOTIDE SEQUENCE</scope>
    <source>
        <strain evidence="11">cv. W1943</strain>
    </source>
</reference>
<evidence type="ECO:0000259" key="9">
    <source>
        <dbReference type="PROSITE" id="PS51297"/>
    </source>
</evidence>
<dbReference type="STRING" id="4529.A0A0E0Q1D2"/>
<evidence type="ECO:0000256" key="6">
    <source>
        <dbReference type="ARBA" id="ARBA00037260"/>
    </source>
</evidence>